<dbReference type="Proteomes" id="UP000677913">
    <property type="component" value="Unassembled WGS sequence"/>
</dbReference>
<dbReference type="GO" id="GO:0003824">
    <property type="term" value="F:catalytic activity"/>
    <property type="evidence" value="ECO:0007669"/>
    <property type="project" value="InterPro"/>
</dbReference>
<dbReference type="GO" id="GO:0006281">
    <property type="term" value="P:DNA repair"/>
    <property type="evidence" value="ECO:0007669"/>
    <property type="project" value="InterPro"/>
</dbReference>
<evidence type="ECO:0000256" key="1">
    <source>
        <dbReference type="ARBA" id="ARBA00022763"/>
    </source>
</evidence>
<dbReference type="Gene3D" id="1.10.10.10">
    <property type="entry name" value="Winged helix-like DNA-binding domain superfamily/Winged helix DNA-binding domain"/>
    <property type="match status" value="1"/>
</dbReference>
<sequence length="117" mass="12658">MTQPGLVPATDPGAREYVRKVLAVVASIPRGKVMTYGDIAEYLEDGGPRQVGAVMARHGGSVPWWRVVNASGALPTQLRGKAAAQYANEGTPYDKSRERVDLRTARWDGHLSSPDAR</sequence>
<dbReference type="EMBL" id="JAGSXH010000031">
    <property type="protein sequence ID" value="MBS2963671.1"/>
    <property type="molecule type" value="Genomic_DNA"/>
</dbReference>
<accession>A0A8J7WJZ9</accession>
<evidence type="ECO:0000313" key="4">
    <source>
        <dbReference type="Proteomes" id="UP000677913"/>
    </source>
</evidence>
<reference evidence="3" key="1">
    <citation type="submission" date="2021-04" db="EMBL/GenBank/DDBJ databases">
        <title>Genome based classification of Actinospica acidithermotolerans sp. nov., an actinobacterium isolated from an Indonesian hot spring.</title>
        <authorList>
            <person name="Kusuma A.B."/>
            <person name="Putra K.E."/>
            <person name="Nafisah S."/>
            <person name="Loh J."/>
            <person name="Nouioui I."/>
            <person name="Goodfellow M."/>
        </authorList>
    </citation>
    <scope>NUCLEOTIDE SEQUENCE</scope>
    <source>
        <strain evidence="3">DSM 45618</strain>
    </source>
</reference>
<keyword evidence="1" id="KW-0227">DNA damage</keyword>
<dbReference type="CDD" id="cd06445">
    <property type="entry name" value="ATase"/>
    <property type="match status" value="1"/>
</dbReference>
<keyword evidence="4" id="KW-1185">Reference proteome</keyword>
<dbReference type="Pfam" id="PF01035">
    <property type="entry name" value="DNA_binding_1"/>
    <property type="match status" value="1"/>
</dbReference>
<dbReference type="PANTHER" id="PTHR42942:SF1">
    <property type="entry name" value="ALKYLTRANSFERASE-LIKE PROTEIN 1"/>
    <property type="match status" value="1"/>
</dbReference>
<dbReference type="RefSeq" id="WP_211467577.1">
    <property type="nucleotide sequence ID" value="NZ_JAGSXH010000031.1"/>
</dbReference>
<dbReference type="AlphaFoldDB" id="A0A8J7WJZ9"/>
<dbReference type="SUPFAM" id="SSF46767">
    <property type="entry name" value="Methylated DNA-protein cysteine methyltransferase, C-terminal domain"/>
    <property type="match status" value="1"/>
</dbReference>
<name>A0A8J7WJZ9_9ACTN</name>
<dbReference type="InterPro" id="IPR052520">
    <property type="entry name" value="ATL_DNA_repair"/>
</dbReference>
<evidence type="ECO:0000259" key="2">
    <source>
        <dbReference type="Pfam" id="PF01035"/>
    </source>
</evidence>
<proteinExistence type="predicted"/>
<dbReference type="PANTHER" id="PTHR42942">
    <property type="entry name" value="6-O-METHYLGUANINE DNA METHYLTRANSFERASE"/>
    <property type="match status" value="1"/>
</dbReference>
<dbReference type="InterPro" id="IPR036388">
    <property type="entry name" value="WH-like_DNA-bd_sf"/>
</dbReference>
<comment type="caution">
    <text evidence="3">The sequence shown here is derived from an EMBL/GenBank/DDBJ whole genome shotgun (WGS) entry which is preliminary data.</text>
</comment>
<dbReference type="InterPro" id="IPR014048">
    <property type="entry name" value="MethylDNA_cys_MeTrfase_DNA-bd"/>
</dbReference>
<feature type="domain" description="Methylated-DNA-[protein]-cysteine S-methyltransferase DNA binding" evidence="2">
    <location>
        <begin position="18"/>
        <end position="83"/>
    </location>
</feature>
<dbReference type="InterPro" id="IPR036217">
    <property type="entry name" value="MethylDNA_cys_MeTrfase_DNAb"/>
</dbReference>
<evidence type="ECO:0000313" key="3">
    <source>
        <dbReference type="EMBL" id="MBS2963671.1"/>
    </source>
</evidence>
<organism evidence="3 4">
    <name type="scientific">Actinocrinis puniceicyclus</name>
    <dbReference type="NCBI Taxonomy" id="977794"/>
    <lineage>
        <taxon>Bacteria</taxon>
        <taxon>Bacillati</taxon>
        <taxon>Actinomycetota</taxon>
        <taxon>Actinomycetes</taxon>
        <taxon>Catenulisporales</taxon>
        <taxon>Actinospicaceae</taxon>
        <taxon>Actinocrinis</taxon>
    </lineage>
</organism>
<gene>
    <name evidence="3" type="ORF">KGA66_11470</name>
</gene>
<protein>
    <submittedName>
        <fullName evidence="3">MGMT family protein</fullName>
    </submittedName>
</protein>